<evidence type="ECO:0000313" key="1">
    <source>
        <dbReference type="EMBL" id="GEK78543.1"/>
    </source>
</evidence>
<evidence type="ECO:0008006" key="3">
    <source>
        <dbReference type="Google" id="ProtNLM"/>
    </source>
</evidence>
<dbReference type="RefSeq" id="WP_318299773.1">
    <property type="nucleotide sequence ID" value="NZ_BJUT01000086.1"/>
</dbReference>
<dbReference type="EMBL" id="BJUT01000086">
    <property type="protein sequence ID" value="GEK78543.1"/>
    <property type="molecule type" value="Genomic_DNA"/>
</dbReference>
<dbReference type="Proteomes" id="UP000321189">
    <property type="component" value="Unassembled WGS sequence"/>
</dbReference>
<keyword evidence="2" id="KW-1185">Reference proteome</keyword>
<protein>
    <recommendedName>
        <fullName evidence="3">Lipoprotein</fullName>
    </recommendedName>
</protein>
<dbReference type="PROSITE" id="PS51257">
    <property type="entry name" value="PROKAR_LIPOPROTEIN"/>
    <property type="match status" value="1"/>
</dbReference>
<name>A0ABQ0UJ99_PSEAF</name>
<sequence length="154" mass="17387">MRLYILIISLVIFLSGCQSYIAYQITKPPQKVLPKEFESSIALSGVQTHYCSSEVDCLDFRFISPKDIESYLLDGNTLSLSLIVEGSTEDEVFEYQLTSDNLPNNHNSGLLIIFPGYGVDSLIYTMQARWLSHVTGKNVIVMPASNQYEKFRFG</sequence>
<organism evidence="1 2">
    <name type="scientific">Pseudoalteromonas atlantica</name>
    <name type="common">Alteromonas atlantica</name>
    <dbReference type="NCBI Taxonomy" id="288"/>
    <lineage>
        <taxon>Bacteria</taxon>
        <taxon>Pseudomonadati</taxon>
        <taxon>Pseudomonadota</taxon>
        <taxon>Gammaproteobacteria</taxon>
        <taxon>Alteromonadales</taxon>
        <taxon>Pseudoalteromonadaceae</taxon>
        <taxon>Pseudoalteromonas</taxon>
    </lineage>
</organism>
<comment type="caution">
    <text evidence="1">The sequence shown here is derived from an EMBL/GenBank/DDBJ whole genome shotgun (WGS) entry which is preliminary data.</text>
</comment>
<gene>
    <name evidence="1" type="ORF">PAT01_38470</name>
</gene>
<reference evidence="1 2" key="1">
    <citation type="submission" date="2019-07" db="EMBL/GenBank/DDBJ databases">
        <title>Whole genome shotgun sequence of Pseudoalteromonas atlantica NBRC 103033.</title>
        <authorList>
            <person name="Hosoyama A."/>
            <person name="Uohara A."/>
            <person name="Ohji S."/>
            <person name="Ichikawa N."/>
        </authorList>
    </citation>
    <scope>NUCLEOTIDE SEQUENCE [LARGE SCALE GENOMIC DNA]</scope>
    <source>
        <strain evidence="1 2">NBRC 103033</strain>
    </source>
</reference>
<proteinExistence type="predicted"/>
<evidence type="ECO:0000313" key="2">
    <source>
        <dbReference type="Proteomes" id="UP000321189"/>
    </source>
</evidence>
<accession>A0ABQ0UJ99</accession>